<dbReference type="Gene3D" id="3.30.360.10">
    <property type="entry name" value="Dihydrodipicolinate Reductase, domain 2"/>
    <property type="match status" value="1"/>
</dbReference>
<sequence length="333" mass="37549">MIKFGVLGVGNEWDSTFQPALQQLRQRVQVRAIFDPVSARAMMAGRQLQAMLCDSVTSLLSLRELDAILVLNSSWYGESLLQFLLHFEKPCFLASNISVRRKSLRKMHGVAISQGQTLMPALKMRYTPSSGRLQELMETTLGPPSQIEVQIPGNLATCTSSDKILCPQDEMVVCLFDWCQHILKAVPLLVSPRDPVHTIQLDEVNRSFQISYSPCRRKNADSTSMTPQLILNFMPVDQNTTEFPRIEVTCSHGKAVLPDATHIEWNTENVSERESLVSDRSEFEVMLDHFCRRVVGGLIPVADLADYERSLRLHQAYKLSRERESSVSLLGKS</sequence>
<evidence type="ECO:0000256" key="2">
    <source>
        <dbReference type="ARBA" id="ARBA00023002"/>
    </source>
</evidence>
<evidence type="ECO:0000313" key="4">
    <source>
        <dbReference type="EMBL" id="QDU80664.1"/>
    </source>
</evidence>
<feature type="domain" description="Gfo/Idh/MocA-like oxidoreductase N-terminal" evidence="3">
    <location>
        <begin position="2"/>
        <end position="89"/>
    </location>
</feature>
<dbReference type="PANTHER" id="PTHR43708:SF5">
    <property type="entry name" value="CONSERVED EXPRESSED OXIDOREDUCTASE (EUROFUNG)-RELATED"/>
    <property type="match status" value="1"/>
</dbReference>
<protein>
    <recommendedName>
        <fullName evidence="3">Gfo/Idh/MocA-like oxidoreductase N-terminal domain-containing protein</fullName>
    </recommendedName>
</protein>
<evidence type="ECO:0000256" key="1">
    <source>
        <dbReference type="ARBA" id="ARBA00010928"/>
    </source>
</evidence>
<dbReference type="GO" id="GO:0000166">
    <property type="term" value="F:nucleotide binding"/>
    <property type="evidence" value="ECO:0007669"/>
    <property type="project" value="InterPro"/>
</dbReference>
<gene>
    <name evidence="4" type="ORF">Pla110_23960</name>
</gene>
<accession>A0A518CN95</accession>
<reference evidence="4 5" key="1">
    <citation type="submission" date="2019-02" db="EMBL/GenBank/DDBJ databases">
        <title>Deep-cultivation of Planctomycetes and their phenomic and genomic characterization uncovers novel biology.</title>
        <authorList>
            <person name="Wiegand S."/>
            <person name="Jogler M."/>
            <person name="Boedeker C."/>
            <person name="Pinto D."/>
            <person name="Vollmers J."/>
            <person name="Rivas-Marin E."/>
            <person name="Kohn T."/>
            <person name="Peeters S.H."/>
            <person name="Heuer A."/>
            <person name="Rast P."/>
            <person name="Oberbeckmann S."/>
            <person name="Bunk B."/>
            <person name="Jeske O."/>
            <person name="Meyerdierks A."/>
            <person name="Storesund J.E."/>
            <person name="Kallscheuer N."/>
            <person name="Luecker S."/>
            <person name="Lage O.M."/>
            <person name="Pohl T."/>
            <person name="Merkel B.J."/>
            <person name="Hornburger P."/>
            <person name="Mueller R.-W."/>
            <person name="Bruemmer F."/>
            <person name="Labrenz M."/>
            <person name="Spormann A.M."/>
            <person name="Op den Camp H."/>
            <person name="Overmann J."/>
            <person name="Amann R."/>
            <person name="Jetten M.S.M."/>
            <person name="Mascher T."/>
            <person name="Medema M.H."/>
            <person name="Devos D.P."/>
            <person name="Kaster A.-K."/>
            <person name="Ovreas L."/>
            <person name="Rohde M."/>
            <person name="Galperin M.Y."/>
            <person name="Jogler C."/>
        </authorList>
    </citation>
    <scope>NUCLEOTIDE SEQUENCE [LARGE SCALE GENOMIC DNA]</scope>
    <source>
        <strain evidence="4 5">Pla110</strain>
    </source>
</reference>
<dbReference type="AlphaFoldDB" id="A0A518CN95"/>
<evidence type="ECO:0000259" key="3">
    <source>
        <dbReference type="Pfam" id="PF01408"/>
    </source>
</evidence>
<dbReference type="SUPFAM" id="SSF51735">
    <property type="entry name" value="NAD(P)-binding Rossmann-fold domains"/>
    <property type="match status" value="1"/>
</dbReference>
<name>A0A518CN95_9PLAN</name>
<dbReference type="PANTHER" id="PTHR43708">
    <property type="entry name" value="CONSERVED EXPRESSED OXIDOREDUCTASE (EUROFUNG)"/>
    <property type="match status" value="1"/>
</dbReference>
<dbReference type="RefSeq" id="WP_144995921.1">
    <property type="nucleotide sequence ID" value="NZ_CP036281.1"/>
</dbReference>
<dbReference type="InterPro" id="IPR000683">
    <property type="entry name" value="Gfo/Idh/MocA-like_OxRdtase_N"/>
</dbReference>
<proteinExistence type="inferred from homology"/>
<dbReference type="InterPro" id="IPR051317">
    <property type="entry name" value="Gfo/Idh/MocA_oxidoreduct"/>
</dbReference>
<dbReference type="EMBL" id="CP036281">
    <property type="protein sequence ID" value="QDU80664.1"/>
    <property type="molecule type" value="Genomic_DNA"/>
</dbReference>
<evidence type="ECO:0000313" key="5">
    <source>
        <dbReference type="Proteomes" id="UP000317178"/>
    </source>
</evidence>
<dbReference type="Proteomes" id="UP000317178">
    <property type="component" value="Chromosome"/>
</dbReference>
<comment type="similarity">
    <text evidence="1">Belongs to the Gfo/Idh/MocA family.</text>
</comment>
<keyword evidence="5" id="KW-1185">Reference proteome</keyword>
<keyword evidence="2" id="KW-0560">Oxidoreductase</keyword>
<dbReference type="OrthoDB" id="241454at2"/>
<dbReference type="Gene3D" id="3.40.50.720">
    <property type="entry name" value="NAD(P)-binding Rossmann-like Domain"/>
    <property type="match status" value="1"/>
</dbReference>
<dbReference type="Pfam" id="PF01408">
    <property type="entry name" value="GFO_IDH_MocA"/>
    <property type="match status" value="1"/>
</dbReference>
<dbReference type="KEGG" id="plon:Pla110_23960"/>
<dbReference type="InterPro" id="IPR036291">
    <property type="entry name" value="NAD(P)-bd_dom_sf"/>
</dbReference>
<dbReference type="GO" id="GO:0016491">
    <property type="term" value="F:oxidoreductase activity"/>
    <property type="evidence" value="ECO:0007669"/>
    <property type="project" value="UniProtKB-KW"/>
</dbReference>
<organism evidence="4 5">
    <name type="scientific">Polystyrenella longa</name>
    <dbReference type="NCBI Taxonomy" id="2528007"/>
    <lineage>
        <taxon>Bacteria</taxon>
        <taxon>Pseudomonadati</taxon>
        <taxon>Planctomycetota</taxon>
        <taxon>Planctomycetia</taxon>
        <taxon>Planctomycetales</taxon>
        <taxon>Planctomycetaceae</taxon>
        <taxon>Polystyrenella</taxon>
    </lineage>
</organism>